<dbReference type="EMBL" id="JBHTJI010000001">
    <property type="protein sequence ID" value="MFD0988641.1"/>
    <property type="molecule type" value="Genomic_DNA"/>
</dbReference>
<evidence type="ECO:0000259" key="1">
    <source>
        <dbReference type="Pfam" id="PF13480"/>
    </source>
</evidence>
<accession>A0ABW3JFQ7</accession>
<dbReference type="SUPFAM" id="SSF55729">
    <property type="entry name" value="Acyl-CoA N-acyltransferases (Nat)"/>
    <property type="match status" value="1"/>
</dbReference>
<feature type="domain" description="BioF2-like acetyltransferase" evidence="1">
    <location>
        <begin position="111"/>
        <end position="252"/>
    </location>
</feature>
<reference evidence="3" key="1">
    <citation type="journal article" date="2019" name="Int. J. Syst. Evol. Microbiol.">
        <title>The Global Catalogue of Microorganisms (GCM) 10K type strain sequencing project: providing services to taxonomists for standard genome sequencing and annotation.</title>
        <authorList>
            <consortium name="The Broad Institute Genomics Platform"/>
            <consortium name="The Broad Institute Genome Sequencing Center for Infectious Disease"/>
            <person name="Wu L."/>
            <person name="Ma J."/>
        </authorList>
    </citation>
    <scope>NUCLEOTIDE SEQUENCE [LARGE SCALE GENOMIC DNA]</scope>
    <source>
        <strain evidence="3">CCUG 62414</strain>
    </source>
</reference>
<dbReference type="RefSeq" id="WP_379924206.1">
    <property type="nucleotide sequence ID" value="NZ_JBHTJI010000001.1"/>
</dbReference>
<keyword evidence="3" id="KW-1185">Reference proteome</keyword>
<evidence type="ECO:0000313" key="2">
    <source>
        <dbReference type="EMBL" id="MFD0988641.1"/>
    </source>
</evidence>
<comment type="caution">
    <text evidence="2">The sequence shown here is derived from an EMBL/GenBank/DDBJ whole genome shotgun (WGS) entry which is preliminary data.</text>
</comment>
<dbReference type="InterPro" id="IPR016181">
    <property type="entry name" value="Acyl_CoA_acyltransferase"/>
</dbReference>
<name>A0ABW3JFQ7_9FLAO</name>
<proteinExistence type="predicted"/>
<dbReference type="InterPro" id="IPR038740">
    <property type="entry name" value="BioF2-like_GNAT_dom"/>
</dbReference>
<protein>
    <submittedName>
        <fullName evidence="2">GNAT family N-acetyltransferase</fullName>
    </submittedName>
</protein>
<sequence length="395" mass="46687">MSLKKSHFLNELLENHKINDAYKTLHFTFNNTLCYELNTAMDFKKKTEPLTQIYIAFPNFLTPTFKNSSKNTKRIVQKYQDSFGIILPNNITNITEYLNSHFSKNSRTPIIKKMKRLEACFNISYKVFYGAIDKKTYSHIMDKTHAMLVRRFNQRNDANFVLNNWNKYEALLFPLINSGKASIFVIYNNETPIQVSINFHYKKIFFAYIPTYDIDYAQFGLGNTAVYKQLEWCIENNYQYLDMGNGDYDYKKRWCNYHYALETHIHYNPNNLKSKILAINALNTIRIKNIAKDVVNNTFYKKLKQQIFTKNNSDRLDVYANYTTNKIEKQALLKTNNLNKIDYKTVSNFEKINKPLFDFLYTTQNHIDTVTIYKDTNNTTYYIVGSINAIQVIFN</sequence>
<dbReference type="Pfam" id="PF13480">
    <property type="entry name" value="Acetyltransf_6"/>
    <property type="match status" value="1"/>
</dbReference>
<dbReference type="Gene3D" id="3.40.630.30">
    <property type="match status" value="1"/>
</dbReference>
<organism evidence="2 3">
    <name type="scientific">Mariniflexile jejuense</name>
    <dbReference type="NCBI Taxonomy" id="1173582"/>
    <lineage>
        <taxon>Bacteria</taxon>
        <taxon>Pseudomonadati</taxon>
        <taxon>Bacteroidota</taxon>
        <taxon>Flavobacteriia</taxon>
        <taxon>Flavobacteriales</taxon>
        <taxon>Flavobacteriaceae</taxon>
        <taxon>Mariniflexile</taxon>
    </lineage>
</organism>
<dbReference type="Proteomes" id="UP001597061">
    <property type="component" value="Unassembled WGS sequence"/>
</dbReference>
<evidence type="ECO:0000313" key="3">
    <source>
        <dbReference type="Proteomes" id="UP001597061"/>
    </source>
</evidence>
<gene>
    <name evidence="2" type="ORF">ACFQ1R_00910</name>
</gene>